<proteinExistence type="inferred from homology"/>
<organism evidence="4 5">
    <name type="scientific">Erythroxylum novogranatense</name>
    <dbReference type="NCBI Taxonomy" id="1862640"/>
    <lineage>
        <taxon>Eukaryota</taxon>
        <taxon>Viridiplantae</taxon>
        <taxon>Streptophyta</taxon>
        <taxon>Embryophyta</taxon>
        <taxon>Tracheophyta</taxon>
        <taxon>Spermatophyta</taxon>
        <taxon>Magnoliopsida</taxon>
        <taxon>eudicotyledons</taxon>
        <taxon>Gunneridae</taxon>
        <taxon>Pentapetalae</taxon>
        <taxon>rosids</taxon>
        <taxon>fabids</taxon>
        <taxon>Malpighiales</taxon>
        <taxon>Erythroxylaceae</taxon>
        <taxon>Erythroxylum</taxon>
    </lineage>
</organism>
<dbReference type="GO" id="GO:0006974">
    <property type="term" value="P:DNA damage response"/>
    <property type="evidence" value="ECO:0007669"/>
    <property type="project" value="UniProtKB-KW"/>
</dbReference>
<dbReference type="SUPFAM" id="SSF57756">
    <property type="entry name" value="Retrovirus zinc finger-like domains"/>
    <property type="match status" value="1"/>
</dbReference>
<dbReference type="InterPro" id="IPR040038">
    <property type="entry name" value="TIPIN/Csm3/Swi3"/>
</dbReference>
<dbReference type="EMBL" id="JAIWQS010000012">
    <property type="protein sequence ID" value="KAJ8749520.1"/>
    <property type="molecule type" value="Genomic_DNA"/>
</dbReference>
<comment type="subcellular location">
    <subcellularLocation>
        <location evidence="2">Nucleus</location>
    </subcellularLocation>
</comment>
<dbReference type="GO" id="GO:0003677">
    <property type="term" value="F:DNA binding"/>
    <property type="evidence" value="ECO:0007669"/>
    <property type="project" value="TreeGrafter"/>
</dbReference>
<dbReference type="GO" id="GO:0000076">
    <property type="term" value="P:DNA replication checkpoint signaling"/>
    <property type="evidence" value="ECO:0007669"/>
    <property type="project" value="UniProtKB-UniRule"/>
</dbReference>
<dbReference type="GO" id="GO:0043111">
    <property type="term" value="P:replication fork arrest"/>
    <property type="evidence" value="ECO:0007669"/>
    <property type="project" value="TreeGrafter"/>
</dbReference>
<keyword evidence="1" id="KW-0863">Zinc-finger</keyword>
<comment type="function">
    <text evidence="2">Plays an important role in the control of DNA replication and the maintenance of replication fork stability.</text>
</comment>
<keyword evidence="1" id="KW-0479">Metal-binding</keyword>
<evidence type="ECO:0000313" key="5">
    <source>
        <dbReference type="Proteomes" id="UP001159364"/>
    </source>
</evidence>
<dbReference type="Proteomes" id="UP001159364">
    <property type="component" value="Linkage Group LG12"/>
</dbReference>
<keyword evidence="1" id="KW-0862">Zinc</keyword>
<keyword evidence="2" id="KW-0227">DNA damage</keyword>
<comment type="caution">
    <text evidence="4">The sequence shown here is derived from an EMBL/GenBank/DDBJ whole genome shotgun (WGS) entry which is preliminary data.</text>
</comment>
<dbReference type="GO" id="GO:0008270">
    <property type="term" value="F:zinc ion binding"/>
    <property type="evidence" value="ECO:0007669"/>
    <property type="project" value="UniProtKB-KW"/>
</dbReference>
<dbReference type="Gene3D" id="4.10.60.10">
    <property type="entry name" value="Zinc finger, CCHC-type"/>
    <property type="match status" value="1"/>
</dbReference>
<name>A0AAV8SC19_9ROSI</name>
<protein>
    <recommendedName>
        <fullName evidence="3">CCHC-type domain-containing protein</fullName>
    </recommendedName>
</protein>
<comment type="similarity">
    <text evidence="2">Belongs to the CSM3 family.</text>
</comment>
<dbReference type="GO" id="GO:0031297">
    <property type="term" value="P:replication fork processing"/>
    <property type="evidence" value="ECO:0007669"/>
    <property type="project" value="UniProtKB-UniRule"/>
</dbReference>
<dbReference type="Pfam" id="PF00098">
    <property type="entry name" value="zf-CCHC"/>
    <property type="match status" value="1"/>
</dbReference>
<dbReference type="PANTHER" id="PTHR13220:SF11">
    <property type="entry name" value="TIMELESS-INTERACTING PROTEIN"/>
    <property type="match status" value="1"/>
</dbReference>
<feature type="domain" description="CCHC-type" evidence="3">
    <location>
        <begin position="30"/>
        <end position="45"/>
    </location>
</feature>
<evidence type="ECO:0000313" key="4">
    <source>
        <dbReference type="EMBL" id="KAJ8749520.1"/>
    </source>
</evidence>
<accession>A0AAV8SC19</accession>
<dbReference type="PROSITE" id="PS50158">
    <property type="entry name" value="ZF_CCHC"/>
    <property type="match status" value="1"/>
</dbReference>
<sequence>MNTYLRTCRCSVLFGVTEKMETMKLAPIGCYKCGHPGHWSCDCPDSNPNTNPNHTTAFSLNKFNTEISKYATVDKPKKVPRTKPKLTPEILLGDDGLRYVLRYFPHHFKYHDHGHKIWGT</sequence>
<evidence type="ECO:0000259" key="3">
    <source>
        <dbReference type="PROSITE" id="PS50158"/>
    </source>
</evidence>
<evidence type="ECO:0000256" key="2">
    <source>
        <dbReference type="RuleBase" id="RU366049"/>
    </source>
</evidence>
<dbReference type="AlphaFoldDB" id="A0AAV8SC19"/>
<dbReference type="PANTHER" id="PTHR13220">
    <property type="entry name" value="TIMELESS INTERACTING-RELATED"/>
    <property type="match status" value="1"/>
</dbReference>
<dbReference type="InterPro" id="IPR001878">
    <property type="entry name" value="Znf_CCHC"/>
</dbReference>
<evidence type="ECO:0000256" key="1">
    <source>
        <dbReference type="PROSITE-ProRule" id="PRU00047"/>
    </source>
</evidence>
<keyword evidence="5" id="KW-1185">Reference proteome</keyword>
<keyword evidence="2" id="KW-0131">Cell cycle</keyword>
<dbReference type="InterPro" id="IPR036875">
    <property type="entry name" value="Znf_CCHC_sf"/>
</dbReference>
<reference evidence="4 5" key="1">
    <citation type="submission" date="2021-09" db="EMBL/GenBank/DDBJ databases">
        <title>Genomic insights and catalytic innovation underlie evolution of tropane alkaloids biosynthesis.</title>
        <authorList>
            <person name="Wang Y.-J."/>
            <person name="Tian T."/>
            <person name="Huang J.-P."/>
            <person name="Huang S.-X."/>
        </authorList>
    </citation>
    <scope>NUCLEOTIDE SEQUENCE [LARGE SCALE GENOMIC DNA]</scope>
    <source>
        <strain evidence="4">KIB-2018</strain>
        <tissue evidence="4">Leaf</tissue>
    </source>
</reference>
<keyword evidence="2" id="KW-0539">Nucleus</keyword>
<dbReference type="GO" id="GO:0031298">
    <property type="term" value="C:replication fork protection complex"/>
    <property type="evidence" value="ECO:0007669"/>
    <property type="project" value="TreeGrafter"/>
</dbReference>
<gene>
    <name evidence="4" type="ORF">K2173_025715</name>
</gene>